<comment type="cofactor">
    <cofactor evidence="2 11 12">
        <name>Mg(2+)</name>
        <dbReference type="ChEBI" id="CHEBI:18420"/>
    </cofactor>
</comment>
<dbReference type="FunFam" id="3.30.540.10:FF:000013">
    <property type="entry name" value="Inositol-1-monophosphatase"/>
    <property type="match status" value="1"/>
</dbReference>
<dbReference type="PROSITE" id="PS00630">
    <property type="entry name" value="IMP_2"/>
    <property type="match status" value="1"/>
</dbReference>
<feature type="binding site" evidence="11">
    <location>
        <position position="96"/>
    </location>
    <ligand>
        <name>Mg(2+)</name>
        <dbReference type="ChEBI" id="CHEBI:18420"/>
        <label>1</label>
        <note>catalytic</note>
    </ligand>
</feature>
<dbReference type="WBParaSite" id="PSAMB.scaffold6039size10313.g27778.t1">
    <property type="protein sequence ID" value="PSAMB.scaffold6039size10313.g27778.t1"/>
    <property type="gene ID" value="PSAMB.scaffold6039size10313.g27778"/>
</dbReference>
<evidence type="ECO:0000256" key="3">
    <source>
        <dbReference type="ARBA" id="ARBA00004496"/>
    </source>
</evidence>
<dbReference type="CDD" id="cd01639">
    <property type="entry name" value="IMPase"/>
    <property type="match status" value="1"/>
</dbReference>
<keyword evidence="6" id="KW-0963">Cytoplasm</keyword>
<accession>A0A914WZR1</accession>
<dbReference type="PRINTS" id="PR00378">
    <property type="entry name" value="LIIMPHPHTASE"/>
</dbReference>
<dbReference type="Gene3D" id="3.40.190.80">
    <property type="match status" value="1"/>
</dbReference>
<evidence type="ECO:0000256" key="5">
    <source>
        <dbReference type="ARBA" id="ARBA00009759"/>
    </source>
</evidence>
<feature type="binding site" evidence="11">
    <location>
        <position position="97"/>
    </location>
    <ligand>
        <name>Mg(2+)</name>
        <dbReference type="ChEBI" id="CHEBI:18420"/>
        <label>1</label>
        <note>catalytic</note>
    </ligand>
</feature>
<evidence type="ECO:0000256" key="11">
    <source>
        <dbReference type="PIRSR" id="PIRSR600760-2"/>
    </source>
</evidence>
<dbReference type="InterPro" id="IPR020552">
    <property type="entry name" value="Inositol_monoPase_Li-sen"/>
</dbReference>
<dbReference type="Gene3D" id="3.30.540.10">
    <property type="entry name" value="Fructose-1,6-Bisphosphatase, subunit A, domain 1"/>
    <property type="match status" value="1"/>
</dbReference>
<reference evidence="14 15" key="1">
    <citation type="submission" date="2022-11" db="UniProtKB">
        <authorList>
            <consortium name="WormBaseParasite"/>
        </authorList>
    </citation>
    <scope>IDENTIFICATION</scope>
</reference>
<dbReference type="GO" id="GO:0005737">
    <property type="term" value="C:cytoplasm"/>
    <property type="evidence" value="ECO:0007669"/>
    <property type="project" value="UniProtKB-SubCell"/>
</dbReference>
<evidence type="ECO:0000313" key="14">
    <source>
        <dbReference type="WBParaSite" id="PSAMB.scaffold2476size22971.g17950.t2"/>
    </source>
</evidence>
<dbReference type="InterPro" id="IPR000760">
    <property type="entry name" value="Inositol_monophosphatase-like"/>
</dbReference>
<evidence type="ECO:0000256" key="7">
    <source>
        <dbReference type="ARBA" id="ARBA00022723"/>
    </source>
</evidence>
<dbReference type="EC" id="3.1.3.25" evidence="12"/>
<dbReference type="Pfam" id="PF00459">
    <property type="entry name" value="Inositol_P"/>
    <property type="match status" value="1"/>
</dbReference>
<keyword evidence="13" id="KW-1185">Reference proteome</keyword>
<dbReference type="WBParaSite" id="PSAMB.scaffold2476size22971.g17950.t2">
    <property type="protein sequence ID" value="PSAMB.scaffold2476size22971.g17950.t2"/>
    <property type="gene ID" value="PSAMB.scaffold2476size22971.g17950"/>
</dbReference>
<protein>
    <recommendedName>
        <fullName evidence="12">Inositol-1-monophosphatase</fullName>
        <ecNumber evidence="12">3.1.3.25</ecNumber>
    </recommendedName>
</protein>
<dbReference type="InterPro" id="IPR020550">
    <property type="entry name" value="Inositol_monophosphatase_CS"/>
</dbReference>
<feature type="binding site" evidence="11">
    <location>
        <position position="74"/>
    </location>
    <ligand>
        <name>Mg(2+)</name>
        <dbReference type="ChEBI" id="CHEBI:18420"/>
        <label>1</label>
        <note>catalytic</note>
    </ligand>
</feature>
<evidence type="ECO:0000256" key="10">
    <source>
        <dbReference type="ARBA" id="ARBA00035990"/>
    </source>
</evidence>
<dbReference type="PROSITE" id="PS00629">
    <property type="entry name" value="IMP_1"/>
    <property type="match status" value="1"/>
</dbReference>
<evidence type="ECO:0000313" key="13">
    <source>
        <dbReference type="Proteomes" id="UP000887566"/>
    </source>
</evidence>
<organism evidence="13 15">
    <name type="scientific">Plectus sambesii</name>
    <dbReference type="NCBI Taxonomy" id="2011161"/>
    <lineage>
        <taxon>Eukaryota</taxon>
        <taxon>Metazoa</taxon>
        <taxon>Ecdysozoa</taxon>
        <taxon>Nematoda</taxon>
        <taxon>Chromadorea</taxon>
        <taxon>Plectida</taxon>
        <taxon>Plectina</taxon>
        <taxon>Plectoidea</taxon>
        <taxon>Plectidae</taxon>
        <taxon>Plectus</taxon>
    </lineage>
</organism>
<dbReference type="GO" id="GO:0046872">
    <property type="term" value="F:metal ion binding"/>
    <property type="evidence" value="ECO:0007669"/>
    <property type="project" value="UniProtKB-KW"/>
</dbReference>
<keyword evidence="8 12" id="KW-0378">Hydrolase</keyword>
<keyword evidence="7 11" id="KW-0479">Metal-binding</keyword>
<dbReference type="GO" id="GO:0008934">
    <property type="term" value="F:inositol monophosphate 1-phosphatase activity"/>
    <property type="evidence" value="ECO:0007669"/>
    <property type="project" value="InterPro"/>
</dbReference>
<dbReference type="GO" id="GO:0006020">
    <property type="term" value="P:inositol metabolic process"/>
    <property type="evidence" value="ECO:0007669"/>
    <property type="project" value="TreeGrafter"/>
</dbReference>
<dbReference type="PANTHER" id="PTHR20854">
    <property type="entry name" value="INOSITOL MONOPHOSPHATASE"/>
    <property type="match status" value="1"/>
</dbReference>
<name>A0A914WZR1_9BILA</name>
<evidence type="ECO:0000256" key="2">
    <source>
        <dbReference type="ARBA" id="ARBA00001946"/>
    </source>
</evidence>
<evidence type="ECO:0000313" key="15">
    <source>
        <dbReference type="WBParaSite" id="PSAMB.scaffold6039size10313.g27778.t1"/>
    </source>
</evidence>
<keyword evidence="9 11" id="KW-0460">Magnesium</keyword>
<sequence>MATMASEEDKYFEVALGLVKSAGRMVRDAFDRPFSEVQTKASNTDLVTETDQNVEILLTRGLSDAFPDHQFIGEESAAAGKKIEFTDAPTWIIDPIDGTTNFVHRIPMICICVGLAVKKELRMGIVYNPITNELYTARTGQGAFKNGFRIYVSKTEELSKSVIASTLGIHNIVSQGPSWLDKSLSNARRQVEAGVRGIRSFGSAAINMVCVAQGSLDAYVEYGLHCWDVAAAAVILKEAGGVVIDPTGGEFNMMSRKVLCASTKELATQLSGMLTHANYEPEG</sequence>
<evidence type="ECO:0000256" key="12">
    <source>
        <dbReference type="RuleBase" id="RU364068"/>
    </source>
</evidence>
<comment type="pathway">
    <text evidence="4 12">Polyol metabolism; myo-inositol biosynthesis; myo-inositol from D-glucose 6-phosphate: step 2/2.</text>
</comment>
<evidence type="ECO:0000256" key="8">
    <source>
        <dbReference type="ARBA" id="ARBA00022801"/>
    </source>
</evidence>
<dbReference type="InterPro" id="IPR033942">
    <property type="entry name" value="IMPase"/>
</dbReference>
<comment type="catalytic activity">
    <reaction evidence="1 12">
        <text>a myo-inositol phosphate + H2O = myo-inositol + phosphate</text>
        <dbReference type="Rhea" id="RHEA:24056"/>
        <dbReference type="ChEBI" id="CHEBI:15377"/>
        <dbReference type="ChEBI" id="CHEBI:17268"/>
        <dbReference type="ChEBI" id="CHEBI:43474"/>
        <dbReference type="ChEBI" id="CHEBI:84139"/>
        <dbReference type="EC" id="3.1.3.25"/>
    </reaction>
</comment>
<evidence type="ECO:0000256" key="4">
    <source>
        <dbReference type="ARBA" id="ARBA00005152"/>
    </source>
</evidence>
<evidence type="ECO:0000256" key="6">
    <source>
        <dbReference type="ARBA" id="ARBA00022490"/>
    </source>
</evidence>
<evidence type="ECO:0000256" key="1">
    <source>
        <dbReference type="ARBA" id="ARBA00001033"/>
    </source>
</evidence>
<dbReference type="GO" id="GO:0046854">
    <property type="term" value="P:phosphatidylinositol phosphate biosynthetic process"/>
    <property type="evidence" value="ECO:0007669"/>
    <property type="project" value="InterPro"/>
</dbReference>
<feature type="binding site" evidence="11">
    <location>
        <position position="228"/>
    </location>
    <ligand>
        <name>Mg(2+)</name>
        <dbReference type="ChEBI" id="CHEBI:18420"/>
        <label>1</label>
        <note>catalytic</note>
    </ligand>
</feature>
<comment type="catalytic activity">
    <reaction evidence="10">
        <text>alpha-D-galactose 1-phosphate + H2O = D-galactose + phosphate</text>
        <dbReference type="Rhea" id="RHEA:29315"/>
        <dbReference type="ChEBI" id="CHEBI:4139"/>
        <dbReference type="ChEBI" id="CHEBI:15377"/>
        <dbReference type="ChEBI" id="CHEBI:43474"/>
        <dbReference type="ChEBI" id="CHEBI:58336"/>
        <dbReference type="EC" id="3.1.3.94"/>
    </reaction>
</comment>
<evidence type="ECO:0000256" key="9">
    <source>
        <dbReference type="ARBA" id="ARBA00022842"/>
    </source>
</evidence>
<proteinExistence type="inferred from homology"/>
<dbReference type="SUPFAM" id="SSF56655">
    <property type="entry name" value="Carbohydrate phosphatase"/>
    <property type="match status" value="1"/>
</dbReference>
<dbReference type="AlphaFoldDB" id="A0A914WZR1"/>
<dbReference type="PRINTS" id="PR00377">
    <property type="entry name" value="IMPHPHTASES"/>
</dbReference>
<dbReference type="Proteomes" id="UP000887566">
    <property type="component" value="Unplaced"/>
</dbReference>
<dbReference type="PANTHER" id="PTHR20854:SF4">
    <property type="entry name" value="INOSITOL-1-MONOPHOSPHATASE-RELATED"/>
    <property type="match status" value="1"/>
</dbReference>
<dbReference type="GO" id="GO:0007165">
    <property type="term" value="P:signal transduction"/>
    <property type="evidence" value="ECO:0007669"/>
    <property type="project" value="TreeGrafter"/>
</dbReference>
<feature type="binding site" evidence="11">
    <location>
        <position position="94"/>
    </location>
    <ligand>
        <name>Mg(2+)</name>
        <dbReference type="ChEBI" id="CHEBI:18420"/>
        <label>1</label>
        <note>catalytic</note>
    </ligand>
</feature>
<dbReference type="FunFam" id="3.40.190.80:FF:000002">
    <property type="entry name" value="Inositol-1-monophosphatase"/>
    <property type="match status" value="1"/>
</dbReference>
<dbReference type="InterPro" id="IPR020583">
    <property type="entry name" value="Inositol_monoP_metal-BS"/>
</dbReference>
<comment type="similarity">
    <text evidence="5 12">Belongs to the inositol monophosphatase superfamily.</text>
</comment>
<comment type="subcellular location">
    <subcellularLocation>
        <location evidence="3">Cytoplasm</location>
    </subcellularLocation>
</comment>